<sequence>MALLEQAANAIDSKYRDGLVDEAGPSTPPGVQENHTDGGKQYEPSSACEEDEECVSDQALGRMKASPPPADSVQEELRRCRRCGQDRAGSPDGPEGVPVHFLETILEQSIPLRKLTHGPQLSDIKEESMEDLKEPELYQLYRHGAVRLPSSGRDKRLPNERWERNRQALQYMGLWVDNPEEKDACSSLHYDGDLGSMERVRSCNTSGTCVASLRSTSNPIQERDCTEATSEAASAMTDYEYEAREPQQLPPEAPPHDASRPRYLPLTGPVNSVAKKTGADGGPPQIRVIPPDDDDVNTDISENHVPWNSRVSALMALRRHPYSPPENDSETEASSCSGKSKKPPGMSPLWLSPPSCDMTAGCGGTWV</sequence>
<organism evidence="2 3">
    <name type="scientific">Geosmithia morbida</name>
    <dbReference type="NCBI Taxonomy" id="1094350"/>
    <lineage>
        <taxon>Eukaryota</taxon>
        <taxon>Fungi</taxon>
        <taxon>Dikarya</taxon>
        <taxon>Ascomycota</taxon>
        <taxon>Pezizomycotina</taxon>
        <taxon>Sordariomycetes</taxon>
        <taxon>Hypocreomycetidae</taxon>
        <taxon>Hypocreales</taxon>
        <taxon>Bionectriaceae</taxon>
        <taxon>Geosmithia</taxon>
    </lineage>
</organism>
<dbReference type="RefSeq" id="XP_035321911.1">
    <property type="nucleotide sequence ID" value="XM_035468777.1"/>
</dbReference>
<feature type="region of interest" description="Disordered" evidence="1">
    <location>
        <begin position="320"/>
        <end position="367"/>
    </location>
</feature>
<dbReference type="AlphaFoldDB" id="A0A9P5D688"/>
<evidence type="ECO:0000256" key="1">
    <source>
        <dbReference type="SAM" id="MobiDB-lite"/>
    </source>
</evidence>
<name>A0A9P5D688_9HYPO</name>
<feature type="region of interest" description="Disordered" evidence="1">
    <location>
        <begin position="274"/>
        <end position="295"/>
    </location>
</feature>
<evidence type="ECO:0000313" key="3">
    <source>
        <dbReference type="Proteomes" id="UP000749293"/>
    </source>
</evidence>
<dbReference type="EMBL" id="JAANYQ010000007">
    <property type="protein sequence ID" value="KAF4123259.1"/>
    <property type="molecule type" value="Genomic_DNA"/>
</dbReference>
<gene>
    <name evidence="2" type="ORF">GMORB2_6809</name>
</gene>
<protein>
    <submittedName>
        <fullName evidence="2">Uncharacterized protein</fullName>
    </submittedName>
</protein>
<proteinExistence type="predicted"/>
<feature type="compositionally biased region" description="Low complexity" evidence="1">
    <location>
        <begin position="334"/>
        <end position="348"/>
    </location>
</feature>
<feature type="region of interest" description="Disordered" evidence="1">
    <location>
        <begin position="241"/>
        <end position="260"/>
    </location>
</feature>
<evidence type="ECO:0000313" key="2">
    <source>
        <dbReference type="EMBL" id="KAF4123259.1"/>
    </source>
</evidence>
<dbReference type="GeneID" id="55973032"/>
<reference evidence="2" key="1">
    <citation type="submission" date="2020-03" db="EMBL/GenBank/DDBJ databases">
        <title>Site-based positive gene gene selection in Geosmithia morbida across the United States reveals a broad range of putative effectors and factors for local host and environmental adapation.</title>
        <authorList>
            <person name="Onufrak A."/>
            <person name="Murdoch R.W."/>
            <person name="Gazis R."/>
            <person name="Huff M."/>
            <person name="Staton M."/>
            <person name="Klingeman W."/>
            <person name="Hadziabdic D."/>
        </authorList>
    </citation>
    <scope>NUCLEOTIDE SEQUENCE</scope>
    <source>
        <strain evidence="2">1262</strain>
    </source>
</reference>
<accession>A0A9P5D688</accession>
<keyword evidence="3" id="KW-1185">Reference proteome</keyword>
<feature type="region of interest" description="Disordered" evidence="1">
    <location>
        <begin position="1"/>
        <end position="74"/>
    </location>
</feature>
<dbReference type="Proteomes" id="UP000749293">
    <property type="component" value="Unassembled WGS sequence"/>
</dbReference>
<comment type="caution">
    <text evidence="2">The sequence shown here is derived from an EMBL/GenBank/DDBJ whole genome shotgun (WGS) entry which is preliminary data.</text>
</comment>